<dbReference type="EMBL" id="JAAAMJ010000003">
    <property type="protein sequence ID" value="NDV86341.1"/>
    <property type="molecule type" value="Genomic_DNA"/>
</dbReference>
<dbReference type="FunFam" id="3.40.605.10:FF:000004">
    <property type="entry name" value="Aldehyde dehydrogenase"/>
    <property type="match status" value="1"/>
</dbReference>
<keyword evidence="10" id="KW-1185">Reference proteome</keyword>
<dbReference type="PROSITE" id="PS00070">
    <property type="entry name" value="ALDEHYDE_DEHYDR_CYS"/>
    <property type="match status" value="1"/>
</dbReference>
<dbReference type="InterPro" id="IPR016163">
    <property type="entry name" value="Ald_DH_C"/>
</dbReference>
<dbReference type="GO" id="GO:0006081">
    <property type="term" value="P:aldehyde metabolic process"/>
    <property type="evidence" value="ECO:0007669"/>
    <property type="project" value="InterPro"/>
</dbReference>
<dbReference type="InterPro" id="IPR012394">
    <property type="entry name" value="Aldehyde_DH_NAD(P)"/>
</dbReference>
<dbReference type="GO" id="GO:0005737">
    <property type="term" value="C:cytoplasm"/>
    <property type="evidence" value="ECO:0007669"/>
    <property type="project" value="TreeGrafter"/>
</dbReference>
<comment type="similarity">
    <text evidence="1 4 7">Belongs to the aldehyde dehydrogenase family.</text>
</comment>
<evidence type="ECO:0000256" key="5">
    <source>
        <dbReference type="PIRSR" id="PIRSR036492-1"/>
    </source>
</evidence>
<sequence length="471" mass="50715">MTQANIPSDGTLADLLAHQRAAFVAAGAPPIEQRLANLNTLRKAILALRSQFEETINADFGNRSRFETAIMEIMPVTQGIDYLRKHLRRWMRPQSRHVAMQFRPARAKVLMQPLGVVGIVSPWNYPLALCLMPLATALAAGNRVMIKPSEYTPRTSALMSRMLAGIFPEDEVAIVTGGPDVGAAFSALPFDHLFFTGSTGVGKAIMRAASENLVPVTLELGGKSPVIVADDYSIPRVAKALVYGKLSNAGQTCVAPDYVFVPEDKVEAFATAYEAEARKAYPQGPADKGYASLISQRHHDRLVGLIEDARAKGARIVQIGSKPYEGLSTTLAPTIVVGATPDMKIMQEEIFGPVLPIVACRSVDDAITRINAGERPLALYVFSDRQDVVDKVLSSTTSGSAVVNDTVIQFAQDDMPFGGVGASGMGAYHGEEGFKTFSHAKGVLFQSRLSMVGMMRAPFGSLADRVLGFML</sequence>
<evidence type="ECO:0000256" key="2">
    <source>
        <dbReference type="ARBA" id="ARBA00023002"/>
    </source>
</evidence>
<dbReference type="InterPro" id="IPR029510">
    <property type="entry name" value="Ald_DH_CS_GLU"/>
</dbReference>
<evidence type="ECO:0000256" key="7">
    <source>
        <dbReference type="RuleBase" id="RU003345"/>
    </source>
</evidence>
<accession>A0A6L9MFB3</accession>
<dbReference type="InterPro" id="IPR016160">
    <property type="entry name" value="Ald_DH_CS_CYS"/>
</dbReference>
<comment type="caution">
    <text evidence="9">The sequence shown here is derived from an EMBL/GenBank/DDBJ whole genome shotgun (WGS) entry which is preliminary data.</text>
</comment>
<reference evidence="9 10" key="1">
    <citation type="submission" date="2020-01" db="EMBL/GenBank/DDBJ databases">
        <title>Genomes of bacteria type strains.</title>
        <authorList>
            <person name="Chen J."/>
            <person name="Zhu S."/>
            <person name="Chen J."/>
        </authorList>
    </citation>
    <scope>NUCLEOTIDE SEQUENCE [LARGE SCALE GENOMIC DNA]</scope>
    <source>
        <strain evidence="9 10">KCTC 52919</strain>
    </source>
</reference>
<dbReference type="InterPro" id="IPR015590">
    <property type="entry name" value="Aldehyde_DH_dom"/>
</dbReference>
<dbReference type="PANTHER" id="PTHR43570">
    <property type="entry name" value="ALDEHYDE DEHYDROGENASE"/>
    <property type="match status" value="1"/>
</dbReference>
<dbReference type="CDD" id="cd07133">
    <property type="entry name" value="ALDH_CALDH_CalB"/>
    <property type="match status" value="1"/>
</dbReference>
<dbReference type="AlphaFoldDB" id="A0A6L9MFB3"/>
<evidence type="ECO:0000313" key="9">
    <source>
        <dbReference type="EMBL" id="NDV86341.1"/>
    </source>
</evidence>
<evidence type="ECO:0000259" key="8">
    <source>
        <dbReference type="Pfam" id="PF00171"/>
    </source>
</evidence>
<evidence type="ECO:0000256" key="3">
    <source>
        <dbReference type="ARBA" id="ARBA00023027"/>
    </source>
</evidence>
<feature type="domain" description="Aldehyde dehydrogenase" evidence="8">
    <location>
        <begin position="18"/>
        <end position="442"/>
    </location>
</feature>
<keyword evidence="3" id="KW-0520">NAD</keyword>
<evidence type="ECO:0000256" key="6">
    <source>
        <dbReference type="PROSITE-ProRule" id="PRU10007"/>
    </source>
</evidence>
<dbReference type="Proteomes" id="UP000476332">
    <property type="component" value="Unassembled WGS sequence"/>
</dbReference>
<gene>
    <name evidence="9" type="ORF">GTW51_06465</name>
</gene>
<dbReference type="PROSITE" id="PS00687">
    <property type="entry name" value="ALDEHYDE_DEHYDR_GLU"/>
    <property type="match status" value="1"/>
</dbReference>
<feature type="active site" evidence="5">
    <location>
        <position position="253"/>
    </location>
</feature>
<dbReference type="SUPFAM" id="SSF53720">
    <property type="entry name" value="ALDH-like"/>
    <property type="match status" value="1"/>
</dbReference>
<feature type="active site" evidence="5 6">
    <location>
        <position position="219"/>
    </location>
</feature>
<dbReference type="PIRSF" id="PIRSF036492">
    <property type="entry name" value="ALDH"/>
    <property type="match status" value="1"/>
</dbReference>
<dbReference type="GO" id="GO:0004029">
    <property type="term" value="F:aldehyde dehydrogenase (NAD+) activity"/>
    <property type="evidence" value="ECO:0007669"/>
    <property type="project" value="TreeGrafter"/>
</dbReference>
<dbReference type="InterPro" id="IPR016161">
    <property type="entry name" value="Ald_DH/histidinol_DH"/>
</dbReference>
<dbReference type="Pfam" id="PF00171">
    <property type="entry name" value="Aldedh"/>
    <property type="match status" value="1"/>
</dbReference>
<dbReference type="PANTHER" id="PTHR43570:SF20">
    <property type="entry name" value="ALDEHYDE DEHYDROGENASE ALDX-RELATED"/>
    <property type="match status" value="1"/>
</dbReference>
<dbReference type="InterPro" id="IPR016162">
    <property type="entry name" value="Ald_DH_N"/>
</dbReference>
<dbReference type="Gene3D" id="3.40.309.10">
    <property type="entry name" value="Aldehyde Dehydrogenase, Chain A, domain 2"/>
    <property type="match status" value="1"/>
</dbReference>
<evidence type="ECO:0000313" key="10">
    <source>
        <dbReference type="Proteomes" id="UP000476332"/>
    </source>
</evidence>
<organism evidence="9 10">
    <name type="scientific">Aurantimonas aggregata</name>
    <dbReference type="NCBI Taxonomy" id="2047720"/>
    <lineage>
        <taxon>Bacteria</taxon>
        <taxon>Pseudomonadati</taxon>
        <taxon>Pseudomonadota</taxon>
        <taxon>Alphaproteobacteria</taxon>
        <taxon>Hyphomicrobiales</taxon>
        <taxon>Aurantimonadaceae</taxon>
        <taxon>Aurantimonas</taxon>
    </lineage>
</organism>
<protein>
    <recommendedName>
        <fullName evidence="4">Aldehyde dehydrogenase</fullName>
    </recommendedName>
</protein>
<name>A0A6L9MFB3_9HYPH</name>
<proteinExistence type="inferred from homology"/>
<dbReference type="Gene3D" id="3.40.605.10">
    <property type="entry name" value="Aldehyde Dehydrogenase, Chain A, domain 1"/>
    <property type="match status" value="1"/>
</dbReference>
<evidence type="ECO:0000256" key="4">
    <source>
        <dbReference type="PIRNR" id="PIRNR036492"/>
    </source>
</evidence>
<keyword evidence="2 4" id="KW-0560">Oxidoreductase</keyword>
<evidence type="ECO:0000256" key="1">
    <source>
        <dbReference type="ARBA" id="ARBA00009986"/>
    </source>
</evidence>